<dbReference type="EMBL" id="BMDO01000006">
    <property type="protein sequence ID" value="GGI51223.1"/>
    <property type="molecule type" value="Genomic_DNA"/>
</dbReference>
<dbReference type="PANTHER" id="PTHR40763">
    <property type="entry name" value="MEMBRANE PROTEIN-RELATED"/>
    <property type="match status" value="1"/>
</dbReference>
<keyword evidence="1" id="KW-0812">Transmembrane</keyword>
<keyword evidence="1" id="KW-1133">Transmembrane helix</keyword>
<dbReference type="Pfam" id="PF09922">
    <property type="entry name" value="LiaF-like_C"/>
    <property type="match status" value="1"/>
</dbReference>
<feature type="transmembrane region" description="Helical" evidence="1">
    <location>
        <begin position="69"/>
        <end position="86"/>
    </location>
</feature>
<reference evidence="4" key="1">
    <citation type="journal article" date="2014" name="Int. J. Syst. Evol. Microbiol.">
        <title>Complete genome sequence of Corynebacterium casei LMG S-19264T (=DSM 44701T), isolated from a smear-ripened cheese.</title>
        <authorList>
            <consortium name="US DOE Joint Genome Institute (JGI-PGF)"/>
            <person name="Walter F."/>
            <person name="Albersmeier A."/>
            <person name="Kalinowski J."/>
            <person name="Ruckert C."/>
        </authorList>
    </citation>
    <scope>NUCLEOTIDE SEQUENCE</scope>
    <source>
        <strain evidence="4">CCM 8711</strain>
    </source>
</reference>
<accession>A0A917J9G4</accession>
<dbReference type="Pfam" id="PF22570">
    <property type="entry name" value="LiaF-TM"/>
    <property type="match status" value="1"/>
</dbReference>
<dbReference type="RefSeq" id="WP_188417110.1">
    <property type="nucleotide sequence ID" value="NZ_BMDO01000006.1"/>
</dbReference>
<feature type="domain" description="LiaF transmembrane" evidence="3">
    <location>
        <begin position="18"/>
        <end position="113"/>
    </location>
</feature>
<evidence type="ECO:0000313" key="4">
    <source>
        <dbReference type="EMBL" id="GGI51223.1"/>
    </source>
</evidence>
<evidence type="ECO:0000256" key="1">
    <source>
        <dbReference type="SAM" id="Phobius"/>
    </source>
</evidence>
<protein>
    <recommendedName>
        <fullName evidence="6">Cell wall-active antibiotics response LiaF-like C-terminal domain-containing protein</fullName>
    </recommendedName>
</protein>
<feature type="transmembrane region" description="Helical" evidence="1">
    <location>
        <begin position="38"/>
        <end position="57"/>
    </location>
</feature>
<dbReference type="Proteomes" id="UP000662074">
    <property type="component" value="Unassembled WGS sequence"/>
</dbReference>
<comment type="caution">
    <text evidence="4">The sequence shown here is derived from an EMBL/GenBank/DDBJ whole genome shotgun (WGS) entry which is preliminary data.</text>
</comment>
<keyword evidence="1" id="KW-0472">Membrane</keyword>
<feature type="transmembrane region" description="Helical" evidence="1">
    <location>
        <begin position="92"/>
        <end position="108"/>
    </location>
</feature>
<keyword evidence="5" id="KW-1185">Reference proteome</keyword>
<evidence type="ECO:0000259" key="3">
    <source>
        <dbReference type="Pfam" id="PF22570"/>
    </source>
</evidence>
<name>A0A917J9G4_9SPHI</name>
<dbReference type="InterPro" id="IPR024425">
    <property type="entry name" value="LiaF-like_C"/>
</dbReference>
<proteinExistence type="predicted"/>
<evidence type="ECO:0008006" key="6">
    <source>
        <dbReference type="Google" id="ProtNLM"/>
    </source>
</evidence>
<gene>
    <name evidence="4" type="ORF">GCM10011425_24350</name>
</gene>
<dbReference type="AlphaFoldDB" id="A0A917J9G4"/>
<reference evidence="4" key="2">
    <citation type="submission" date="2020-09" db="EMBL/GenBank/DDBJ databases">
        <authorList>
            <person name="Sun Q."/>
            <person name="Sedlacek I."/>
        </authorList>
    </citation>
    <scope>NUCLEOTIDE SEQUENCE</scope>
    <source>
        <strain evidence="4">CCM 8711</strain>
    </source>
</reference>
<evidence type="ECO:0000313" key="5">
    <source>
        <dbReference type="Proteomes" id="UP000662074"/>
    </source>
</evidence>
<dbReference type="PANTHER" id="PTHR40763:SF5">
    <property type="entry name" value="MEMBRANE PROTEIN"/>
    <property type="match status" value="1"/>
</dbReference>
<dbReference type="InterPro" id="IPR054331">
    <property type="entry name" value="LiaF_TM"/>
</dbReference>
<feature type="transmembrane region" description="Helical" evidence="1">
    <location>
        <begin position="15"/>
        <end position="32"/>
    </location>
</feature>
<feature type="domain" description="Cell wall-active antibiotics response LiaF-like C-terminal" evidence="2">
    <location>
        <begin position="181"/>
        <end position="239"/>
    </location>
</feature>
<evidence type="ECO:0000259" key="2">
    <source>
        <dbReference type="Pfam" id="PF09922"/>
    </source>
</evidence>
<organism evidence="4 5">
    <name type="scientific">Mucilaginibacter galii</name>
    <dbReference type="NCBI Taxonomy" id="2005073"/>
    <lineage>
        <taxon>Bacteria</taxon>
        <taxon>Pseudomonadati</taxon>
        <taxon>Bacteroidota</taxon>
        <taxon>Sphingobacteriia</taxon>
        <taxon>Sphingobacteriales</taxon>
        <taxon>Sphingobacteriaceae</taxon>
        <taxon>Mucilaginibacter</taxon>
    </lineage>
</organism>
<sequence length="271" mass="29948">MSIQPSYPHQPRNNGKVFAGLILLAVGSLLLLRQFDFFFFPGWIFSFPMLLIVIGVFTGIKHDFKKPTSFILILIGVVFLSGRLIPWFDLRSFIFPIVIIALGLWLIVRRNNQHQPWKKNGGFTADPFTTDNAAFVPEADYTVKPDGYVAPEPRQATLNDDYIDAVAVFGSVKRIIMSKDFKGGEIVNIFGGAEIDFTNADIKGVVTIEITQVFGGTKLVVPSHWQVRSDMAAVFAGIDDKRFGNAGAQSADKVLILKGTSIFAGVDVRSF</sequence>